<dbReference type="EMBL" id="CP001349">
    <property type="protein sequence ID" value="ACL57482.1"/>
    <property type="molecule type" value="Genomic_DNA"/>
</dbReference>
<name>B8ICS1_METNO</name>
<protein>
    <submittedName>
        <fullName evidence="1">Uncharacterized protein</fullName>
    </submittedName>
</protein>
<dbReference type="HOGENOM" id="CLU_2844855_0_0_5"/>
<evidence type="ECO:0000313" key="1">
    <source>
        <dbReference type="EMBL" id="ACL57482.1"/>
    </source>
</evidence>
<dbReference type="RefSeq" id="WP_015929162.1">
    <property type="nucleotide sequence ID" value="NC_011894.1"/>
</dbReference>
<dbReference type="AlphaFoldDB" id="B8ICS1"/>
<gene>
    <name evidence="1" type="ordered locus">Mnod_2512</name>
</gene>
<evidence type="ECO:0000313" key="2">
    <source>
        <dbReference type="Proteomes" id="UP000008207"/>
    </source>
</evidence>
<sequence>MRSDLVDLTVRLHHETARAVLVSMDGDREKAVWIPKSACEIEPDAGKATHTLTLPERVATEKGLV</sequence>
<organism evidence="1 2">
    <name type="scientific">Methylobacterium nodulans (strain LMG 21967 / CNCM I-2342 / ORS 2060)</name>
    <dbReference type="NCBI Taxonomy" id="460265"/>
    <lineage>
        <taxon>Bacteria</taxon>
        <taxon>Pseudomonadati</taxon>
        <taxon>Pseudomonadota</taxon>
        <taxon>Alphaproteobacteria</taxon>
        <taxon>Hyphomicrobiales</taxon>
        <taxon>Methylobacteriaceae</taxon>
        <taxon>Methylobacterium</taxon>
    </lineage>
</organism>
<reference evidence="1 2" key="1">
    <citation type="submission" date="2009-01" db="EMBL/GenBank/DDBJ databases">
        <title>Complete sequence of chromosome of Methylobacterium nodulans ORS 2060.</title>
        <authorList>
            <consortium name="US DOE Joint Genome Institute"/>
            <person name="Lucas S."/>
            <person name="Copeland A."/>
            <person name="Lapidus A."/>
            <person name="Glavina del Rio T."/>
            <person name="Dalin E."/>
            <person name="Tice H."/>
            <person name="Bruce D."/>
            <person name="Goodwin L."/>
            <person name="Pitluck S."/>
            <person name="Sims D."/>
            <person name="Brettin T."/>
            <person name="Detter J.C."/>
            <person name="Han C."/>
            <person name="Larimer F."/>
            <person name="Land M."/>
            <person name="Hauser L."/>
            <person name="Kyrpides N."/>
            <person name="Ivanova N."/>
            <person name="Marx C.J."/>
            <person name="Richardson P."/>
        </authorList>
    </citation>
    <scope>NUCLEOTIDE SEQUENCE [LARGE SCALE GENOMIC DNA]</scope>
    <source>
        <strain evidence="2">LMG 21967 / CNCM I-2342 / ORS 2060</strain>
    </source>
</reference>
<accession>B8ICS1</accession>
<dbReference type="KEGG" id="mno:Mnod_2512"/>
<keyword evidence="2" id="KW-1185">Reference proteome</keyword>
<dbReference type="eggNOG" id="ENOG502ZSWW">
    <property type="taxonomic scope" value="Bacteria"/>
</dbReference>
<proteinExistence type="predicted"/>
<dbReference type="Proteomes" id="UP000008207">
    <property type="component" value="Chromosome"/>
</dbReference>
<dbReference type="OrthoDB" id="8024304at2"/>
<dbReference type="STRING" id="460265.Mnod_2512"/>